<name>A0A0E2UDI8_9STRE</name>
<accession>A0A0E2UDI8</accession>
<keyword evidence="3" id="KW-0479">Metal-binding</keyword>
<dbReference type="SFLD" id="SFLDG01135">
    <property type="entry name" value="C1.5.6:_HAD__Beta-PGM__Phospha"/>
    <property type="match status" value="1"/>
</dbReference>
<dbReference type="SFLD" id="SFLDG01129">
    <property type="entry name" value="C1.5:_HAD__Beta-PGM__Phosphata"/>
    <property type="match status" value="1"/>
</dbReference>
<protein>
    <submittedName>
        <fullName evidence="6">HAD family phosphatase</fullName>
    </submittedName>
    <submittedName>
        <fullName evidence="7">Phosphorylated carbohydrates phosphatase</fullName>
    </submittedName>
</protein>
<dbReference type="STRING" id="936154.STP_1433"/>
<dbReference type="NCBIfam" id="TIGR01509">
    <property type="entry name" value="HAD-SF-IA-v3"/>
    <property type="match status" value="1"/>
</dbReference>
<evidence type="ECO:0000256" key="3">
    <source>
        <dbReference type="ARBA" id="ARBA00022723"/>
    </source>
</evidence>
<sequence length="226" mass="25298">MISAIVFDMDGVIVDTEYLDYQLQSEYILSISKNSTPLTKEDFSSLVGRSGFDLQKRINQLACTNLSSEDFEVAFQQIERHKYHPETVVPIFRKDMVAILEWAKSQDIKLAVASSSPLDAILTVLDVCQIRHYFDRVTSGESFKESKPNPEIYLHTLQSLSVEANEAIAIEDSPSGIAAAKAAGMRVLAYKEERMLIDQSGADHILDGMSEIYSWLKKEVNKAGIN</sequence>
<proteinExistence type="inferred from homology"/>
<dbReference type="InterPro" id="IPR051600">
    <property type="entry name" value="Beta-PGM-like"/>
</dbReference>
<dbReference type="Pfam" id="PF13419">
    <property type="entry name" value="HAD_2"/>
    <property type="match status" value="1"/>
</dbReference>
<dbReference type="Proteomes" id="UP000217465">
    <property type="component" value="Unassembled WGS sequence"/>
</dbReference>
<dbReference type="InterPro" id="IPR023198">
    <property type="entry name" value="PGP-like_dom2"/>
</dbReference>
<dbReference type="SFLD" id="SFLDS00003">
    <property type="entry name" value="Haloacid_Dehalogenase"/>
    <property type="match status" value="1"/>
</dbReference>
<dbReference type="PRINTS" id="PR00413">
    <property type="entry name" value="HADHALOGNASE"/>
</dbReference>
<dbReference type="RefSeq" id="WP_003108593.1">
    <property type="nucleotide sequence ID" value="NZ_BAWT01000015.1"/>
</dbReference>
<dbReference type="InterPro" id="IPR006439">
    <property type="entry name" value="HAD-SF_hydro_IA"/>
</dbReference>
<evidence type="ECO:0000313" key="6">
    <source>
        <dbReference type="EMBL" id="MDT2732359.1"/>
    </source>
</evidence>
<comment type="cofactor">
    <cofactor evidence="1">
        <name>Mg(2+)</name>
        <dbReference type="ChEBI" id="CHEBI:18420"/>
    </cofactor>
</comment>
<keyword evidence="4" id="KW-0460">Magnesium</keyword>
<dbReference type="eggNOG" id="COG0637">
    <property type="taxonomic scope" value="Bacteria"/>
</dbReference>
<dbReference type="PANTHER" id="PTHR46193:SF18">
    <property type="entry name" value="HEXITOL PHOSPHATASE B"/>
    <property type="match status" value="1"/>
</dbReference>
<dbReference type="Proteomes" id="UP001180515">
    <property type="component" value="Unassembled WGS sequence"/>
</dbReference>
<dbReference type="AlphaFoldDB" id="A0A0E2UDI8"/>
<dbReference type="Gene3D" id="1.10.150.240">
    <property type="entry name" value="Putative phosphatase, domain 2"/>
    <property type="match status" value="1"/>
</dbReference>
<evidence type="ECO:0000256" key="4">
    <source>
        <dbReference type="ARBA" id="ARBA00022842"/>
    </source>
</evidence>
<dbReference type="PANTHER" id="PTHR46193">
    <property type="entry name" value="6-PHOSPHOGLUCONATE PHOSPHATASE"/>
    <property type="match status" value="1"/>
</dbReference>
<dbReference type="InterPro" id="IPR036412">
    <property type="entry name" value="HAD-like_sf"/>
</dbReference>
<comment type="caution">
    <text evidence="7">The sequence shown here is derived from an EMBL/GenBank/DDBJ whole genome shotgun (WGS) entry which is preliminary data.</text>
</comment>
<reference evidence="7 8" key="1">
    <citation type="submission" date="2016-06" db="EMBL/GenBank/DDBJ databases">
        <authorList>
            <person name="Haines A.N."/>
            <person name="Council K.R."/>
        </authorList>
    </citation>
    <scope>NUCLEOTIDE SEQUENCE [LARGE SCALE GENOMIC DNA]</scope>
    <source>
        <strain evidence="7 8">SP158-29</strain>
    </source>
</reference>
<dbReference type="GO" id="GO:0046872">
    <property type="term" value="F:metal ion binding"/>
    <property type="evidence" value="ECO:0007669"/>
    <property type="project" value="UniProtKB-KW"/>
</dbReference>
<evidence type="ECO:0000256" key="2">
    <source>
        <dbReference type="ARBA" id="ARBA00006171"/>
    </source>
</evidence>
<dbReference type="InterPro" id="IPR023214">
    <property type="entry name" value="HAD_sf"/>
</dbReference>
<evidence type="ECO:0000256" key="1">
    <source>
        <dbReference type="ARBA" id="ARBA00001946"/>
    </source>
</evidence>
<dbReference type="SUPFAM" id="SSF56784">
    <property type="entry name" value="HAD-like"/>
    <property type="match status" value="1"/>
</dbReference>
<keyword evidence="5" id="KW-0119">Carbohydrate metabolism</keyword>
<organism evidence="7 8">
    <name type="scientific">Streptococcus parauberis</name>
    <dbReference type="NCBI Taxonomy" id="1348"/>
    <lineage>
        <taxon>Bacteria</taxon>
        <taxon>Bacillati</taxon>
        <taxon>Bacillota</taxon>
        <taxon>Bacilli</taxon>
        <taxon>Lactobacillales</taxon>
        <taxon>Streptococcaceae</taxon>
        <taxon>Streptococcus</taxon>
    </lineage>
</organism>
<comment type="similarity">
    <text evidence="2">Belongs to the HAD-like hydrolase superfamily. CbbY/CbbZ/Gph/YieH family.</text>
</comment>
<dbReference type="Gene3D" id="3.40.50.1000">
    <property type="entry name" value="HAD superfamily/HAD-like"/>
    <property type="match status" value="1"/>
</dbReference>
<dbReference type="EMBL" id="NSGR01000002">
    <property type="protein sequence ID" value="PCH14178.1"/>
    <property type="molecule type" value="Genomic_DNA"/>
</dbReference>
<dbReference type="OrthoDB" id="9797743at2"/>
<evidence type="ECO:0000313" key="7">
    <source>
        <dbReference type="EMBL" id="PCH14178.1"/>
    </source>
</evidence>
<evidence type="ECO:0000313" key="8">
    <source>
        <dbReference type="Proteomes" id="UP000217465"/>
    </source>
</evidence>
<reference evidence="6" key="2">
    <citation type="submission" date="2023-03" db="EMBL/GenBank/DDBJ databases">
        <authorList>
            <person name="Shen W."/>
            <person name="Cai J."/>
        </authorList>
    </citation>
    <scope>NUCLEOTIDE SEQUENCE</scope>
    <source>
        <strain evidence="6">P82-2</strain>
    </source>
</reference>
<dbReference type="EMBL" id="JARQAG010000015">
    <property type="protein sequence ID" value="MDT2732359.1"/>
    <property type="molecule type" value="Genomic_DNA"/>
</dbReference>
<dbReference type="GO" id="GO:0003824">
    <property type="term" value="F:catalytic activity"/>
    <property type="evidence" value="ECO:0007669"/>
    <property type="project" value="UniProtKB-ARBA"/>
</dbReference>
<gene>
    <name evidence="7" type="ORF">A9Y57_00075</name>
    <name evidence="6" type="ORF">P7G31_08990</name>
</gene>
<evidence type="ECO:0000256" key="5">
    <source>
        <dbReference type="ARBA" id="ARBA00023277"/>
    </source>
</evidence>
<dbReference type="OMA" id="RINQLAC"/>
<dbReference type="InterPro" id="IPR041492">
    <property type="entry name" value="HAD_2"/>
</dbReference>